<feature type="region of interest" description="Disordered" evidence="1">
    <location>
        <begin position="39"/>
        <end position="61"/>
    </location>
</feature>
<dbReference type="Proteomes" id="UP000036334">
    <property type="component" value="Unassembled WGS sequence"/>
</dbReference>
<dbReference type="STRING" id="1202450.B586_13800"/>
<gene>
    <name evidence="2" type="ORF">ABH38_18585</name>
</gene>
<keyword evidence="3" id="KW-1185">Reference proteome</keyword>
<comment type="caution">
    <text evidence="2">The sequence shown here is derived from an EMBL/GenBank/DDBJ whole genome shotgun (WGS) entry which is preliminary data.</text>
</comment>
<protein>
    <submittedName>
        <fullName evidence="2">Uncharacterized protein</fullName>
    </submittedName>
</protein>
<accession>A0A0I9U9K2</accession>
<dbReference type="EMBL" id="LDPR01000025">
    <property type="protein sequence ID" value="KLO34509.1"/>
    <property type="molecule type" value="Genomic_DNA"/>
</dbReference>
<organism evidence="2 3">
    <name type="scientific">Mycobacterium haemophilum</name>
    <dbReference type="NCBI Taxonomy" id="29311"/>
    <lineage>
        <taxon>Bacteria</taxon>
        <taxon>Bacillati</taxon>
        <taxon>Actinomycetota</taxon>
        <taxon>Actinomycetes</taxon>
        <taxon>Mycobacteriales</taxon>
        <taxon>Mycobacteriaceae</taxon>
        <taxon>Mycobacterium</taxon>
    </lineage>
</organism>
<evidence type="ECO:0000256" key="1">
    <source>
        <dbReference type="SAM" id="MobiDB-lite"/>
    </source>
</evidence>
<dbReference type="AlphaFoldDB" id="A0A0I9U9K2"/>
<dbReference type="PATRIC" id="fig|29311.18.peg.2923"/>
<evidence type="ECO:0000313" key="2">
    <source>
        <dbReference type="EMBL" id="KLO34509.1"/>
    </source>
</evidence>
<proteinExistence type="predicted"/>
<evidence type="ECO:0000313" key="3">
    <source>
        <dbReference type="Proteomes" id="UP000036334"/>
    </source>
</evidence>
<sequence>MLEFRACIGILHRAGIAIAKRAAHSRNFGVHIPALPDMRRSPLPGGNPVSRGRGLQVGSVV</sequence>
<name>A0A0I9U9K2_9MYCO</name>
<reference evidence="2 3" key="1">
    <citation type="submission" date="2015-05" db="EMBL/GenBank/DDBJ databases">
        <title>Genome sequence of Mycobacterium haemophilum.</title>
        <authorList>
            <person name="Greninger A.L."/>
            <person name="Cunningham G."/>
            <person name="Miller S."/>
        </authorList>
    </citation>
    <scope>NUCLEOTIDE SEQUENCE [LARGE SCALE GENOMIC DNA]</scope>
    <source>
        <strain evidence="3">UC1</strain>
    </source>
</reference>